<keyword evidence="3" id="KW-1185">Reference proteome</keyword>
<proteinExistence type="predicted"/>
<feature type="compositionally biased region" description="Polar residues" evidence="1">
    <location>
        <begin position="55"/>
        <end position="71"/>
    </location>
</feature>
<evidence type="ECO:0000313" key="3">
    <source>
        <dbReference type="Proteomes" id="UP000788419"/>
    </source>
</evidence>
<evidence type="ECO:0000313" key="2">
    <source>
        <dbReference type="EMBL" id="KAF1695023.1"/>
    </source>
</evidence>
<dbReference type="EMBL" id="PDWN01000006">
    <property type="protein sequence ID" value="KAF1695023.1"/>
    <property type="molecule type" value="Genomic_DNA"/>
</dbReference>
<organism evidence="2 3">
    <name type="scientific">Pseudoxanthomonas daejeonensis</name>
    <dbReference type="NCBI Taxonomy" id="266062"/>
    <lineage>
        <taxon>Bacteria</taxon>
        <taxon>Pseudomonadati</taxon>
        <taxon>Pseudomonadota</taxon>
        <taxon>Gammaproteobacteria</taxon>
        <taxon>Lysobacterales</taxon>
        <taxon>Lysobacteraceae</taxon>
        <taxon>Pseudoxanthomonas</taxon>
    </lineage>
</organism>
<feature type="region of interest" description="Disordered" evidence="1">
    <location>
        <begin position="23"/>
        <end position="71"/>
    </location>
</feature>
<reference evidence="2 3" key="1">
    <citation type="submission" date="2017-10" db="EMBL/GenBank/DDBJ databases">
        <title>Whole genome sequencing of members of genus Pseudoxanthomonas.</title>
        <authorList>
            <person name="Kumar S."/>
            <person name="Bansal K."/>
            <person name="Kaur A."/>
            <person name="Patil P."/>
            <person name="Sharma S."/>
            <person name="Patil P.B."/>
        </authorList>
    </citation>
    <scope>NUCLEOTIDE SEQUENCE [LARGE SCALE GENOMIC DNA]</scope>
    <source>
        <strain evidence="2 3">DSM 17801</strain>
    </source>
</reference>
<evidence type="ECO:0000256" key="1">
    <source>
        <dbReference type="SAM" id="MobiDB-lite"/>
    </source>
</evidence>
<accession>A0ABQ6Z7K1</accession>
<protein>
    <submittedName>
        <fullName evidence="2">Uncharacterized protein</fullName>
    </submittedName>
</protein>
<dbReference type="RefSeq" id="WP_162409928.1">
    <property type="nucleotide sequence ID" value="NZ_PDWN01000006.1"/>
</dbReference>
<sequence length="71" mass="7622">MNILKTALLGVAGWLAYRAWQSRRATRPSPTLGLRDAGDTAPPHGDPLLADVDQETGSQRMAQSSRGFGDN</sequence>
<name>A0ABQ6Z7K1_9GAMM</name>
<dbReference type="Proteomes" id="UP000788419">
    <property type="component" value="Unassembled WGS sequence"/>
</dbReference>
<comment type="caution">
    <text evidence="2">The sequence shown here is derived from an EMBL/GenBank/DDBJ whole genome shotgun (WGS) entry which is preliminary data.</text>
</comment>
<gene>
    <name evidence="2" type="ORF">CSC65_07335</name>
</gene>